<dbReference type="InterPro" id="IPR043502">
    <property type="entry name" value="DNA/RNA_pol_sf"/>
</dbReference>
<protein>
    <recommendedName>
        <fullName evidence="2">Reverse transcriptase domain-containing protein</fullName>
    </recommendedName>
</protein>
<dbReference type="SUPFAM" id="SSF56672">
    <property type="entry name" value="DNA/RNA polymerases"/>
    <property type="match status" value="1"/>
</dbReference>
<feature type="compositionally biased region" description="Basic residues" evidence="1">
    <location>
        <begin position="1095"/>
        <end position="1104"/>
    </location>
</feature>
<sequence length="1123" mass="130588">MPYAILAYNSSIHSFTKCPQTSSKLIQPMFSEELIQEVNERNKRKKNIIMAGLPEQNTNNLRENMLKDETDIFNIFRALTEDVPKPIKIIRLGKYNPTKIRRVKVFYNSSDTVKFLLQNKSKLPSTIQIFSDQTPAQQKFLKNLKEELLRRQKAIANVNTYQVLDSYNDIKKTNSRLSFFYLNARSICKQGKFDELQCVLKSFSTIIHIILLTETWIKNEKQACELKLPNYTHYYNYRTDTIGGGVSIYVHNSLEHNLSESIYQDGNNYLWVQLKRYKIEVGVIYYPGNTNYNQFLEAYTQQLRRRRRAIVFGDFNTDLLTKNTKSKQYIELMNEIGYTILNKISKKYSTRDSTTRKSILDHATTNLIKDHFHMALIESSMSDHKHIYVELKTGKILKKEIIEYQAIDYEKLGKLTTTLGLDEDNDDYKILENSIIDHVNNCKIIKKKILNEPQKDWINNELISEINQRNKLWIKLKNMRDCETTKQEFEDYKNYVSKRIRDTKDAYYFQKFIKLKNNPKKMWNLVNDLAKNKTNTSCGPSKIIINSIEITNKNNICEEFNRYFTGIGKILADEIPKTYHDNFSKALPSTKQSTNLMILEPCSSDEILKVINNLDTHCSAGLDGISTKSIKCIKDHIAKNLSKCFNKLLEIGEFPDSLKIAKVTPIFKSGSKTNTGNYRPISVLPIISKILEKILYNRLTKYLTSINFLFERQYGFRPKSNTLTATIDLITKIRTNIDNKNITLGVFIDLKKAFDTVSHKLLLQKLECIGIKGTALKIFQSYLKNRFQVVKIDNTQSKPLPIEYGVPQGSILGPLLFLIYINNLHEIGLNGHLTLYADDTCLFYFGSSIKDIFSRAQEDLNLLFTWFQYNLLTVNASKSCYIIFKSKNKKVLPHDPLKINNTVIEEKNTEKYLGLRMDSGLTWNTQIEHIRSKLCSLMGSLRHIARCIPRQVRYTIYNSLVKPHLLYLIEVWGSAAKTKLINIQCRPLDLITGHFDPRDPIDIDISEHLLQQYSQDHKKRMNQVYDLINETSLHDRTQLTENRNKDREPEKEYCPDEQVFIRNPLASRQKLAPRFTQDTVLADLPIHIYTKKKRNPIAKSRLKRSPKDPTLLQDSNFVDHPST</sequence>
<dbReference type="OrthoDB" id="410381at2759"/>
<dbReference type="AlphaFoldDB" id="A0A821QY81"/>
<reference evidence="3" key="1">
    <citation type="submission" date="2021-02" db="EMBL/GenBank/DDBJ databases">
        <authorList>
            <person name="Steward A R."/>
        </authorList>
    </citation>
    <scope>NUCLEOTIDE SEQUENCE</scope>
</reference>
<evidence type="ECO:0000313" key="4">
    <source>
        <dbReference type="Proteomes" id="UP000663880"/>
    </source>
</evidence>
<evidence type="ECO:0000313" key="3">
    <source>
        <dbReference type="EMBL" id="CAF4833004.1"/>
    </source>
</evidence>
<dbReference type="InterPro" id="IPR036691">
    <property type="entry name" value="Endo/exonu/phosph_ase_sf"/>
</dbReference>
<dbReference type="Pfam" id="PF03372">
    <property type="entry name" value="Exo_endo_phos"/>
    <property type="match status" value="1"/>
</dbReference>
<accession>A0A821QY81</accession>
<keyword evidence="4" id="KW-1185">Reference proteome</keyword>
<dbReference type="GO" id="GO:0071897">
    <property type="term" value="P:DNA biosynthetic process"/>
    <property type="evidence" value="ECO:0007669"/>
    <property type="project" value="UniProtKB-ARBA"/>
</dbReference>
<feature type="compositionally biased region" description="Polar residues" evidence="1">
    <location>
        <begin position="1112"/>
        <end position="1123"/>
    </location>
</feature>
<organism evidence="3 4">
    <name type="scientific">Pieris macdunnoughi</name>
    <dbReference type="NCBI Taxonomy" id="345717"/>
    <lineage>
        <taxon>Eukaryota</taxon>
        <taxon>Metazoa</taxon>
        <taxon>Ecdysozoa</taxon>
        <taxon>Arthropoda</taxon>
        <taxon>Hexapoda</taxon>
        <taxon>Insecta</taxon>
        <taxon>Pterygota</taxon>
        <taxon>Neoptera</taxon>
        <taxon>Endopterygota</taxon>
        <taxon>Lepidoptera</taxon>
        <taxon>Glossata</taxon>
        <taxon>Ditrysia</taxon>
        <taxon>Papilionoidea</taxon>
        <taxon>Pieridae</taxon>
        <taxon>Pierinae</taxon>
        <taxon>Pieris</taxon>
    </lineage>
</organism>
<evidence type="ECO:0000259" key="2">
    <source>
        <dbReference type="PROSITE" id="PS50878"/>
    </source>
</evidence>
<dbReference type="PANTHER" id="PTHR33332">
    <property type="entry name" value="REVERSE TRANSCRIPTASE DOMAIN-CONTAINING PROTEIN"/>
    <property type="match status" value="1"/>
</dbReference>
<gene>
    <name evidence="3" type="ORF">PMACD_LOCUS5484</name>
</gene>
<comment type="caution">
    <text evidence="3">The sequence shown here is derived from an EMBL/GenBank/DDBJ whole genome shotgun (WGS) entry which is preliminary data.</text>
</comment>
<dbReference type="CDD" id="cd01650">
    <property type="entry name" value="RT_nLTR_like"/>
    <property type="match status" value="1"/>
</dbReference>
<dbReference type="EMBL" id="CAJOBZ010000011">
    <property type="protein sequence ID" value="CAF4833004.1"/>
    <property type="molecule type" value="Genomic_DNA"/>
</dbReference>
<dbReference type="PROSITE" id="PS50878">
    <property type="entry name" value="RT_POL"/>
    <property type="match status" value="1"/>
</dbReference>
<name>A0A821QY81_9NEOP</name>
<proteinExistence type="predicted"/>
<dbReference type="Pfam" id="PF00078">
    <property type="entry name" value="RVT_1"/>
    <property type="match status" value="1"/>
</dbReference>
<dbReference type="InterPro" id="IPR000477">
    <property type="entry name" value="RT_dom"/>
</dbReference>
<dbReference type="InterPro" id="IPR005135">
    <property type="entry name" value="Endo/exonuclease/phosphatase"/>
</dbReference>
<evidence type="ECO:0000256" key="1">
    <source>
        <dbReference type="SAM" id="MobiDB-lite"/>
    </source>
</evidence>
<feature type="region of interest" description="Disordered" evidence="1">
    <location>
        <begin position="1095"/>
        <end position="1123"/>
    </location>
</feature>
<dbReference type="Gene3D" id="3.60.10.10">
    <property type="entry name" value="Endonuclease/exonuclease/phosphatase"/>
    <property type="match status" value="1"/>
</dbReference>
<feature type="domain" description="Reverse transcriptase" evidence="2">
    <location>
        <begin position="647"/>
        <end position="917"/>
    </location>
</feature>
<dbReference type="SUPFAM" id="SSF56219">
    <property type="entry name" value="DNase I-like"/>
    <property type="match status" value="1"/>
</dbReference>
<dbReference type="Proteomes" id="UP000663880">
    <property type="component" value="Unassembled WGS sequence"/>
</dbReference>
<dbReference type="GO" id="GO:0003824">
    <property type="term" value="F:catalytic activity"/>
    <property type="evidence" value="ECO:0007669"/>
    <property type="project" value="InterPro"/>
</dbReference>